<feature type="domain" description="DUF7896" evidence="2">
    <location>
        <begin position="331"/>
        <end position="410"/>
    </location>
</feature>
<comment type="caution">
    <text evidence="3">The sequence shown here is derived from an EMBL/GenBank/DDBJ whole genome shotgun (WGS) entry which is preliminary data.</text>
</comment>
<evidence type="ECO:0000259" key="2">
    <source>
        <dbReference type="Pfam" id="PF25438"/>
    </source>
</evidence>
<accession>A0A507QMB7</accession>
<protein>
    <recommendedName>
        <fullName evidence="2">DUF7896 domain-containing protein</fullName>
    </recommendedName>
</protein>
<feature type="compositionally biased region" description="Polar residues" evidence="1">
    <location>
        <begin position="1"/>
        <end position="14"/>
    </location>
</feature>
<proteinExistence type="predicted"/>
<dbReference type="Pfam" id="PF25438">
    <property type="entry name" value="DUF7896"/>
    <property type="match status" value="1"/>
</dbReference>
<feature type="region of interest" description="Disordered" evidence="1">
    <location>
        <begin position="373"/>
        <end position="402"/>
    </location>
</feature>
<evidence type="ECO:0000256" key="1">
    <source>
        <dbReference type="SAM" id="MobiDB-lite"/>
    </source>
</evidence>
<dbReference type="AlphaFoldDB" id="A0A507QMB7"/>
<dbReference type="Proteomes" id="UP000319663">
    <property type="component" value="Unassembled WGS sequence"/>
</dbReference>
<gene>
    <name evidence="3" type="ORF">MPDQ_003738</name>
</gene>
<keyword evidence="4" id="KW-1185">Reference proteome</keyword>
<dbReference type="STRING" id="5098.A0A507QMB7"/>
<dbReference type="PANTHER" id="PTHR42031:SF1">
    <property type="entry name" value="KEY LIME PATHOGENICITY PROTEIN"/>
    <property type="match status" value="1"/>
</dbReference>
<dbReference type="InterPro" id="IPR057218">
    <property type="entry name" value="DUF7896"/>
</dbReference>
<organism evidence="3 4">
    <name type="scientific">Monascus purpureus</name>
    <name type="common">Red mold</name>
    <name type="synonym">Monascus anka</name>
    <dbReference type="NCBI Taxonomy" id="5098"/>
    <lineage>
        <taxon>Eukaryota</taxon>
        <taxon>Fungi</taxon>
        <taxon>Dikarya</taxon>
        <taxon>Ascomycota</taxon>
        <taxon>Pezizomycotina</taxon>
        <taxon>Eurotiomycetes</taxon>
        <taxon>Eurotiomycetidae</taxon>
        <taxon>Eurotiales</taxon>
        <taxon>Aspergillaceae</taxon>
        <taxon>Monascus</taxon>
    </lineage>
</organism>
<evidence type="ECO:0000313" key="3">
    <source>
        <dbReference type="EMBL" id="TQB68245.1"/>
    </source>
</evidence>
<dbReference type="EMBL" id="VIFY01000234">
    <property type="protein sequence ID" value="TQB68245.1"/>
    <property type="molecule type" value="Genomic_DNA"/>
</dbReference>
<reference evidence="3 4" key="1">
    <citation type="submission" date="2019-06" db="EMBL/GenBank/DDBJ databases">
        <title>Wine fermentation using esterase from Monascus purpureus.</title>
        <authorList>
            <person name="Geng C."/>
            <person name="Zhang Y."/>
        </authorList>
    </citation>
    <scope>NUCLEOTIDE SEQUENCE [LARGE SCALE GENOMIC DNA]</scope>
    <source>
        <strain evidence="3">HQ1</strain>
    </source>
</reference>
<feature type="compositionally biased region" description="Low complexity" evidence="1">
    <location>
        <begin position="221"/>
        <end position="235"/>
    </location>
</feature>
<feature type="compositionally biased region" description="Polar residues" evidence="1">
    <location>
        <begin position="21"/>
        <end position="37"/>
    </location>
</feature>
<sequence>MGNSPSSIHGSSYRHTAMARSKSQQTPVSKQAQQGMPLTTKRKSYGPQRTQLRIDHVNEYSPSEYTQQCLDDPPDLTGTSLPFLGPSPDLVSTGQGQLQFSLTDFGGLSTSSPDGTLHPALAATAMSRSTTTDSLCGGIGMMRFDSTGSNLDPSTSSFTFPASNFVPSVSQDISIPVPIPSKQSDFPFPFSESCPPSFSTYAPPTTPFQLPLSSATEMGHSMSSSSSSSSLSQQSRATRRTQEQIVQGTRPIAPKVEGGVSTTSNVSDQHKMIRISSSNGTPKEVAAIPKASIQRPPRPKTYCTMCNDQPDGFHGEHELRRHIERVHSVVRKVWVCVDISPDKTFLANCKACRSQKRYGANYNAAAHLRRTHFNPCQRARGGRSKDSEKRGGKGGGNQPSMEVLKHWMVQIDEFVEENAPNLIDQGLGGQEAGLPQPAPVAADDAMMSNRSSDLGLASTIAEGGSLPTWDPSLVNRYDGFSSMDFSPLLDTSFYASTQQVPGEIDAYAL</sequence>
<feature type="region of interest" description="Disordered" evidence="1">
    <location>
        <begin position="1"/>
        <end position="49"/>
    </location>
</feature>
<feature type="region of interest" description="Disordered" evidence="1">
    <location>
        <begin position="209"/>
        <end position="245"/>
    </location>
</feature>
<name>A0A507QMB7_MONPU</name>
<dbReference type="PANTHER" id="PTHR42031">
    <property type="entry name" value="KEY LIME PATHOGENICITY PROTEIN"/>
    <property type="match status" value="1"/>
</dbReference>
<evidence type="ECO:0000313" key="4">
    <source>
        <dbReference type="Proteomes" id="UP000319663"/>
    </source>
</evidence>